<dbReference type="EMBL" id="JAVLET010000011">
    <property type="protein sequence ID" value="KAL0466881.1"/>
    <property type="molecule type" value="Genomic_DNA"/>
</dbReference>
<evidence type="ECO:0000313" key="2">
    <source>
        <dbReference type="EMBL" id="KAL0466881.1"/>
    </source>
</evidence>
<organism evidence="2 3">
    <name type="scientific">Neurospora intermedia</name>
    <dbReference type="NCBI Taxonomy" id="5142"/>
    <lineage>
        <taxon>Eukaryota</taxon>
        <taxon>Fungi</taxon>
        <taxon>Dikarya</taxon>
        <taxon>Ascomycota</taxon>
        <taxon>Pezizomycotina</taxon>
        <taxon>Sordariomycetes</taxon>
        <taxon>Sordariomycetidae</taxon>
        <taxon>Sordariales</taxon>
        <taxon>Sordariaceae</taxon>
        <taxon>Neurospora</taxon>
    </lineage>
</organism>
<accession>A0ABR3D596</accession>
<keyword evidence="3" id="KW-1185">Reference proteome</keyword>
<proteinExistence type="predicted"/>
<evidence type="ECO:0000313" key="3">
    <source>
        <dbReference type="Proteomes" id="UP001451303"/>
    </source>
</evidence>
<protein>
    <submittedName>
        <fullName evidence="2">Uncharacterized protein</fullName>
    </submittedName>
</protein>
<comment type="caution">
    <text evidence="2">The sequence shown here is derived from an EMBL/GenBank/DDBJ whole genome shotgun (WGS) entry which is preliminary data.</text>
</comment>
<gene>
    <name evidence="2" type="ORF">QR685DRAFT_91561</name>
</gene>
<dbReference type="Proteomes" id="UP001451303">
    <property type="component" value="Unassembled WGS sequence"/>
</dbReference>
<name>A0ABR3D596_NEUIN</name>
<reference evidence="2 3" key="1">
    <citation type="submission" date="2023-09" db="EMBL/GenBank/DDBJ databases">
        <title>Multi-omics analysis of a traditional fermented food reveals byproduct-associated fungal strains for waste-to-food upcycling.</title>
        <authorList>
            <consortium name="Lawrence Berkeley National Laboratory"/>
            <person name="Rekdal V.M."/>
            <person name="Villalobos-Escobedo J.M."/>
            <person name="Rodriguez-Valeron N."/>
            <person name="Garcia M.O."/>
            <person name="Vasquez D.P."/>
            <person name="Damayanti I."/>
            <person name="Sorensen P.M."/>
            <person name="Baidoo E.E."/>
            <person name="De Carvalho A.C."/>
            <person name="Riley R."/>
            <person name="Lipzen A."/>
            <person name="He G."/>
            <person name="Yan M."/>
            <person name="Haridas S."/>
            <person name="Daum C."/>
            <person name="Yoshinaga Y."/>
            <person name="Ng V."/>
            <person name="Grigoriev I.V."/>
            <person name="Munk R."/>
            <person name="Nuraida L."/>
            <person name="Wijaya C.H."/>
            <person name="Morales P.-C."/>
            <person name="Keasling J.D."/>
        </authorList>
    </citation>
    <scope>NUCLEOTIDE SEQUENCE [LARGE SCALE GENOMIC DNA]</scope>
    <source>
        <strain evidence="2 3">FGSC 2613</strain>
    </source>
</reference>
<sequence>MDDSSDDDDRPEIPMLQEEENFEMWECFAIHTLRMRGLEGFTRGTETPPPLGNTPEAINALRGFKYRRANAWNLLNQSVVVARLQGLIYIDGYGPYDQLDDCDPKFLWDGVQSWYNNIDAKTKLDFLRELTSIHYRQFDDIVAFLNRAQWLRRRLERAGMPIADEMMKTCLYGGVSPYYHSKTLETHIIKRYNDLNSQEMISGIRKFSKDIQRELNYYQQEQQEINRLRNRNGHSSGHDGGSRQGSRRY</sequence>
<feature type="region of interest" description="Disordered" evidence="1">
    <location>
        <begin position="226"/>
        <end position="249"/>
    </location>
</feature>
<evidence type="ECO:0000256" key="1">
    <source>
        <dbReference type="SAM" id="MobiDB-lite"/>
    </source>
</evidence>